<feature type="non-terminal residue" evidence="1">
    <location>
        <position position="1"/>
    </location>
</feature>
<proteinExistence type="predicted"/>
<evidence type="ECO:0000313" key="1">
    <source>
        <dbReference type="EMBL" id="ETL87870.1"/>
    </source>
</evidence>
<dbReference type="Proteomes" id="UP000054423">
    <property type="component" value="Unassembled WGS sequence"/>
</dbReference>
<protein>
    <submittedName>
        <fullName evidence="1">Uncharacterized protein</fullName>
    </submittedName>
</protein>
<accession>W2KU16</accession>
<sequence>RRKLAQQEQKYVLIRSIPPTSNIVESPALHSFAVVCGKIVR</sequence>
<dbReference type="AlphaFoldDB" id="W2KU16"/>
<name>W2KU16_PHYNI</name>
<dbReference type="EMBL" id="KI680989">
    <property type="protein sequence ID" value="ETL87870.1"/>
    <property type="molecule type" value="Genomic_DNA"/>
</dbReference>
<organism evidence="1">
    <name type="scientific">Phytophthora nicotianae</name>
    <name type="common">Potato buckeye rot agent</name>
    <name type="synonym">Phytophthora parasitica</name>
    <dbReference type="NCBI Taxonomy" id="4792"/>
    <lineage>
        <taxon>Eukaryota</taxon>
        <taxon>Sar</taxon>
        <taxon>Stramenopiles</taxon>
        <taxon>Oomycota</taxon>
        <taxon>Peronosporomycetes</taxon>
        <taxon>Peronosporales</taxon>
        <taxon>Peronosporaceae</taxon>
        <taxon>Phytophthora</taxon>
    </lineage>
</organism>
<reference evidence="1" key="1">
    <citation type="submission" date="2013-11" db="EMBL/GenBank/DDBJ databases">
        <title>The Genome Sequence of Phytophthora parasitica CHvinca01.</title>
        <authorList>
            <consortium name="The Broad Institute Genomics Platform"/>
            <person name="Russ C."/>
            <person name="Tyler B."/>
            <person name="Panabieres F."/>
            <person name="Shan W."/>
            <person name="Tripathy S."/>
            <person name="Grunwald N."/>
            <person name="Machado M."/>
            <person name="Johnson C.S."/>
            <person name="Arredondo F."/>
            <person name="Hong C."/>
            <person name="Coffey M."/>
            <person name="Young S.K."/>
            <person name="Zeng Q."/>
            <person name="Gargeya S."/>
            <person name="Fitzgerald M."/>
            <person name="Abouelleil A."/>
            <person name="Alvarado L."/>
            <person name="Chapman S.B."/>
            <person name="Gainer-Dewar J."/>
            <person name="Goldberg J."/>
            <person name="Griggs A."/>
            <person name="Gujja S."/>
            <person name="Hansen M."/>
            <person name="Howarth C."/>
            <person name="Imamovic A."/>
            <person name="Ireland A."/>
            <person name="Larimer J."/>
            <person name="McCowan C."/>
            <person name="Murphy C."/>
            <person name="Pearson M."/>
            <person name="Poon T.W."/>
            <person name="Priest M."/>
            <person name="Roberts A."/>
            <person name="Saif S."/>
            <person name="Shea T."/>
            <person name="Sykes S."/>
            <person name="Wortman J."/>
            <person name="Nusbaum C."/>
            <person name="Birren B."/>
        </authorList>
    </citation>
    <scope>NUCLEOTIDE SEQUENCE [LARGE SCALE GENOMIC DNA]</scope>
    <source>
        <strain evidence="1">CHvinca01</strain>
    </source>
</reference>
<gene>
    <name evidence="1" type="ORF">L917_13015</name>
</gene>